<dbReference type="OMA" id="GMEPFWV"/>
<dbReference type="AlphaFoldDB" id="D2VU52"/>
<keyword evidence="6 8" id="KW-0472">Membrane</keyword>
<evidence type="ECO:0000256" key="8">
    <source>
        <dbReference type="SAM" id="Phobius"/>
    </source>
</evidence>
<feature type="transmembrane region" description="Helical" evidence="8">
    <location>
        <begin position="254"/>
        <end position="274"/>
    </location>
</feature>
<dbReference type="InParanoid" id="D2VU52"/>
<feature type="transmembrane region" description="Helical" evidence="8">
    <location>
        <begin position="199"/>
        <end position="220"/>
    </location>
</feature>
<dbReference type="OrthoDB" id="2160638at2759"/>
<feature type="transmembrane region" description="Helical" evidence="8">
    <location>
        <begin position="161"/>
        <end position="187"/>
    </location>
</feature>
<dbReference type="GO" id="GO:0005886">
    <property type="term" value="C:plasma membrane"/>
    <property type="evidence" value="ECO:0007669"/>
    <property type="project" value="UniProtKB-SubCell"/>
</dbReference>
<sequence length="591" mass="66410">MQSLHDEEGNIPRESNIIINRQNVIGSSSDNNEEEIIIEEDEQQQQEYNHHHTISINNEDEEDQQQSPLPNIQPESRIQRLRRTFFLGYLLKLWDITSSMIPLGLLSFGGPAAHISILQENFVTKRQWVTLEQFTELFAVCQSLPGPTSTQLVIALGTIHAGYLGGLLSFIFFALPTAIIMACAGVLLKDQNVTEMFPYYLKVALNGFSCAAVSIVLHAAYTLSSRLTTDRISRTLLIAAFAVFIIWQKWYTVLIVMFCGGFINVVFEYTQIFYQRTIKEHGLRKPKGFFASAKFFARVFIMNIKEFKQYISEKLSKLKRRGNNRTTSDSSFELEETGAESEPQLLRNEEDAADLESNPPKEEEDEQDLPPTTASPTVEETKLPLPMRPFMGIIFLTIFFVLLFGLFIARISVKYPPLEWAEGFYRIGSLIFGGGHVVLPMILNEFSELGYLTEDSFLNGFALQSALPGPMFNISAYVGGIMGDVVGAVICWVALFLPAFLFVWGALPFWHRYRQKQIVKSILKGVNATSVGFVFTAVYILWLGSVPNLHIASACTVVFSILMLSVYDIPAPLVILAAGAIRIILDFKSVQ</sequence>
<feature type="region of interest" description="Disordered" evidence="7">
    <location>
        <begin position="322"/>
        <end position="380"/>
    </location>
</feature>
<feature type="transmembrane region" description="Helical" evidence="8">
    <location>
        <begin position="423"/>
        <end position="444"/>
    </location>
</feature>
<evidence type="ECO:0000313" key="9">
    <source>
        <dbReference type="EMBL" id="EFC39627.1"/>
    </source>
</evidence>
<protein>
    <submittedName>
        <fullName evidence="9">Predicted protein</fullName>
    </submittedName>
</protein>
<evidence type="ECO:0000256" key="1">
    <source>
        <dbReference type="ARBA" id="ARBA00004651"/>
    </source>
</evidence>
<dbReference type="PANTHER" id="PTHR33567">
    <property type="entry name" value="CHROMATE ION TRANSPORTER (EUROFUNG)"/>
    <property type="match status" value="1"/>
</dbReference>
<dbReference type="RefSeq" id="XP_002672371.1">
    <property type="nucleotide sequence ID" value="XM_002672325.1"/>
</dbReference>
<evidence type="ECO:0000256" key="6">
    <source>
        <dbReference type="ARBA" id="ARBA00023136"/>
    </source>
</evidence>
<organism evidence="10">
    <name type="scientific">Naegleria gruberi</name>
    <name type="common">Amoeba</name>
    <dbReference type="NCBI Taxonomy" id="5762"/>
    <lineage>
        <taxon>Eukaryota</taxon>
        <taxon>Discoba</taxon>
        <taxon>Heterolobosea</taxon>
        <taxon>Tetramitia</taxon>
        <taxon>Eutetramitia</taxon>
        <taxon>Vahlkampfiidae</taxon>
        <taxon>Naegleria</taxon>
    </lineage>
</organism>
<dbReference type="KEGG" id="ngr:NAEGRDRAFT_72538"/>
<comment type="subcellular location">
    <subcellularLocation>
        <location evidence="1">Cell membrane</location>
        <topology evidence="1">Multi-pass membrane protein</topology>
    </subcellularLocation>
</comment>
<dbReference type="GeneID" id="8855737"/>
<evidence type="ECO:0000313" key="10">
    <source>
        <dbReference type="Proteomes" id="UP000006671"/>
    </source>
</evidence>
<dbReference type="PANTHER" id="PTHR33567:SF3">
    <property type="entry name" value="CHROMATE ION TRANSPORTER (EUROFUNG)"/>
    <property type="match status" value="1"/>
</dbReference>
<dbReference type="eggNOG" id="ENOG502QRJG">
    <property type="taxonomic scope" value="Eukaryota"/>
</dbReference>
<feature type="transmembrane region" description="Helical" evidence="8">
    <location>
        <begin position="232"/>
        <end position="248"/>
    </location>
</feature>
<name>D2VU52_NAEGR</name>
<feature type="transmembrane region" description="Helical" evidence="8">
    <location>
        <begin position="557"/>
        <end position="585"/>
    </location>
</feature>
<feature type="transmembrane region" description="Helical" evidence="8">
    <location>
        <begin position="485"/>
        <end position="510"/>
    </location>
</feature>
<feature type="transmembrane region" description="Helical" evidence="8">
    <location>
        <begin position="390"/>
        <end position="411"/>
    </location>
</feature>
<feature type="transmembrane region" description="Helical" evidence="8">
    <location>
        <begin position="456"/>
        <end position="479"/>
    </location>
</feature>
<dbReference type="VEuPathDB" id="AmoebaDB:NAEGRDRAFT_72538"/>
<keyword evidence="4 8" id="KW-0812">Transmembrane</keyword>
<dbReference type="Pfam" id="PF02417">
    <property type="entry name" value="Chromate_transp"/>
    <property type="match status" value="2"/>
</dbReference>
<keyword evidence="10" id="KW-1185">Reference proteome</keyword>
<keyword evidence="3" id="KW-1003">Cell membrane</keyword>
<comment type="similarity">
    <text evidence="2">Belongs to the chromate ion transporter (CHR) (TC 2.A.51) family.</text>
</comment>
<dbReference type="EMBL" id="GG738898">
    <property type="protein sequence ID" value="EFC39627.1"/>
    <property type="molecule type" value="Genomic_DNA"/>
</dbReference>
<proteinExistence type="inferred from homology"/>
<accession>D2VU52</accession>
<dbReference type="STRING" id="5762.D2VU52"/>
<evidence type="ECO:0000256" key="5">
    <source>
        <dbReference type="ARBA" id="ARBA00022989"/>
    </source>
</evidence>
<feature type="transmembrane region" description="Helical" evidence="8">
    <location>
        <begin position="522"/>
        <end position="545"/>
    </location>
</feature>
<dbReference type="Proteomes" id="UP000006671">
    <property type="component" value="Unassembled WGS sequence"/>
</dbReference>
<evidence type="ECO:0000256" key="2">
    <source>
        <dbReference type="ARBA" id="ARBA00005262"/>
    </source>
</evidence>
<keyword evidence="5 8" id="KW-1133">Transmembrane helix</keyword>
<dbReference type="GO" id="GO:0015109">
    <property type="term" value="F:chromate transmembrane transporter activity"/>
    <property type="evidence" value="ECO:0007669"/>
    <property type="project" value="InterPro"/>
</dbReference>
<gene>
    <name evidence="9" type="ORF">NAEGRDRAFT_72538</name>
</gene>
<evidence type="ECO:0000256" key="3">
    <source>
        <dbReference type="ARBA" id="ARBA00022475"/>
    </source>
</evidence>
<evidence type="ECO:0000256" key="7">
    <source>
        <dbReference type="SAM" id="MobiDB-lite"/>
    </source>
</evidence>
<reference evidence="9 10" key="1">
    <citation type="journal article" date="2010" name="Cell">
        <title>The genome of Naegleria gruberi illuminates early eukaryotic versatility.</title>
        <authorList>
            <person name="Fritz-Laylin L.K."/>
            <person name="Prochnik S.E."/>
            <person name="Ginger M.L."/>
            <person name="Dacks J.B."/>
            <person name="Carpenter M.L."/>
            <person name="Field M.C."/>
            <person name="Kuo A."/>
            <person name="Paredez A."/>
            <person name="Chapman J."/>
            <person name="Pham J."/>
            <person name="Shu S."/>
            <person name="Neupane R."/>
            <person name="Cipriano M."/>
            <person name="Mancuso J."/>
            <person name="Tu H."/>
            <person name="Salamov A."/>
            <person name="Lindquist E."/>
            <person name="Shapiro H."/>
            <person name="Lucas S."/>
            <person name="Grigoriev I.V."/>
            <person name="Cande W.Z."/>
            <person name="Fulton C."/>
            <person name="Rokhsar D.S."/>
            <person name="Dawson S.C."/>
        </authorList>
    </citation>
    <scope>NUCLEOTIDE SEQUENCE [LARGE SCALE GENOMIC DNA]</scope>
    <source>
        <strain evidence="9 10">NEG-M</strain>
    </source>
</reference>
<dbReference type="InterPro" id="IPR003370">
    <property type="entry name" value="Chromate_transpt"/>
</dbReference>
<evidence type="ECO:0000256" key="4">
    <source>
        <dbReference type="ARBA" id="ARBA00022692"/>
    </source>
</evidence>